<dbReference type="InterPro" id="IPR012334">
    <property type="entry name" value="Pectin_lyas_fold"/>
</dbReference>
<dbReference type="Gene3D" id="2.160.20.10">
    <property type="entry name" value="Single-stranded right-handed beta-helix, Pectin lyase-like"/>
    <property type="match status" value="1"/>
</dbReference>
<dbReference type="InterPro" id="IPR006626">
    <property type="entry name" value="PbH1"/>
</dbReference>
<reference evidence="2 3" key="1">
    <citation type="journal article" date="2012" name="J. Bacteriol.">
        <title>Genome sequence of the bacterium Streptomyces davawensis JCM 4913 and heterologous production of the unique antibiotic roseoflavin.</title>
        <authorList>
            <person name="Jankowitsch F."/>
            <person name="Schwarz J."/>
            <person name="Ruckert C."/>
            <person name="Gust B."/>
            <person name="Szczepanowski R."/>
            <person name="Blom J."/>
            <person name="Pelzer S."/>
            <person name="Kalinowski J."/>
            <person name="Mack M."/>
        </authorList>
    </citation>
    <scope>NUCLEOTIDE SEQUENCE [LARGE SCALE GENOMIC DNA]</scope>
    <source>
        <strain evidence="3">DSM 101723 / JCM 4913 / KCC S-0913 / 768</strain>
    </source>
</reference>
<dbReference type="PATRIC" id="fig|1214101.3.peg.705"/>
<dbReference type="Pfam" id="PF13229">
    <property type="entry name" value="Beta_helix"/>
    <property type="match status" value="1"/>
</dbReference>
<dbReference type="STRING" id="1214101.BN159_0696"/>
<sequence>MLLLLTGCEVPGVYRPARPASGGPFTFYVSPDGDDDNDGMSPENPWRTLDHANSVRFQPGDRLRLKGGERFRGSITLDEDEAGSSRNPVVIGTYGVGRATVAPRGRSAITVRDTAGVEIRNLSLIGDRKALRKGVGIAVRTALPGSRRLEHVRISNVEVRGFQNGISLGADEGAVAGFDDVRISDVAVHHNLESGLAFYGPEFKASRPAYAHKGLRIERVKAYANAGDPRSVERNTGSGITLGSVQNARLTHSVAHDNGSKSATDAEEGPEGIWVYDSTGVVLEKNKSYRNRTGSRVDGGGFGLDNNVSSSVMQYNLAYGNDGPGFLVYSGQATGAHRDNIVRFNMSWDDARKLPEYGGIVAYGTRMKNLEIYHNTVVMRSADLASAESAGSRPPALRLRDGMRGVRVLNNILATDGGPVVATESAYAPGTIQLQGNNYYSTGPWALEWGAQRFASLDDWRASSQQEFLAGEPTGTSDDPCLTGLEVPIAARAHAGNLVPRCEVRAPVGVGPQALGSGLGGADYFGKTLPKVLSAGAAQSGTAR</sequence>
<dbReference type="SMART" id="SM00710">
    <property type="entry name" value="PbH1"/>
    <property type="match status" value="7"/>
</dbReference>
<dbReference type="HOGENOM" id="CLU_026374_0_0_11"/>
<evidence type="ECO:0000313" key="2">
    <source>
        <dbReference type="EMBL" id="CCK25075.1"/>
    </source>
</evidence>
<dbReference type="EMBL" id="HE971709">
    <property type="protein sequence ID" value="CCK25075.1"/>
    <property type="molecule type" value="Genomic_DNA"/>
</dbReference>
<feature type="domain" description="Right handed beta helix" evidence="1">
    <location>
        <begin position="232"/>
        <end position="377"/>
    </location>
</feature>
<dbReference type="SUPFAM" id="SSF51126">
    <property type="entry name" value="Pectin lyase-like"/>
    <property type="match status" value="1"/>
</dbReference>
<organism evidence="2 3">
    <name type="scientific">Streptomyces davaonensis (strain DSM 101723 / JCM 4913 / KCC S-0913 / 768)</name>
    <dbReference type="NCBI Taxonomy" id="1214101"/>
    <lineage>
        <taxon>Bacteria</taxon>
        <taxon>Bacillati</taxon>
        <taxon>Actinomycetota</taxon>
        <taxon>Actinomycetes</taxon>
        <taxon>Kitasatosporales</taxon>
        <taxon>Streptomycetaceae</taxon>
        <taxon>Streptomyces</taxon>
    </lineage>
</organism>
<dbReference type="InterPro" id="IPR011050">
    <property type="entry name" value="Pectin_lyase_fold/virulence"/>
</dbReference>
<dbReference type="RefSeq" id="WP_015655474.1">
    <property type="nucleotide sequence ID" value="NC_020504.1"/>
</dbReference>
<dbReference type="InterPro" id="IPR039448">
    <property type="entry name" value="Beta_helix"/>
</dbReference>
<evidence type="ECO:0000259" key="1">
    <source>
        <dbReference type="Pfam" id="PF13229"/>
    </source>
</evidence>
<gene>
    <name evidence="2" type="ORF">BN159_0696</name>
</gene>
<evidence type="ECO:0000313" key="3">
    <source>
        <dbReference type="Proteomes" id="UP000008043"/>
    </source>
</evidence>
<dbReference type="Proteomes" id="UP000008043">
    <property type="component" value="Chromosome"/>
</dbReference>
<protein>
    <submittedName>
        <fullName evidence="2">PA14 domain-containing protein</fullName>
    </submittedName>
</protein>
<name>K4QW66_STRDJ</name>
<keyword evidence="3" id="KW-1185">Reference proteome</keyword>
<dbReference type="AlphaFoldDB" id="K4QW66"/>
<dbReference type="KEGG" id="sdv:BN159_0696"/>
<dbReference type="eggNOG" id="ENOG5033BGI">
    <property type="taxonomic scope" value="Bacteria"/>
</dbReference>
<accession>K4QW66</accession>
<proteinExistence type="predicted"/>